<name>A0AAW0HUK0_MYOGA</name>
<sequence length="89" mass="9506">PNSSRQKPLPSQECLSPTEDAGPRQPIGSGPALGTTPVNPLSFQLTWMQVRQVKRLPGNGARAPHLLGPACLNRIRHSQASRDGTSSLD</sequence>
<gene>
    <name evidence="2" type="ORF">U0070_003881</name>
</gene>
<evidence type="ECO:0000313" key="3">
    <source>
        <dbReference type="Proteomes" id="UP001488838"/>
    </source>
</evidence>
<dbReference type="Proteomes" id="UP001488838">
    <property type="component" value="Unassembled WGS sequence"/>
</dbReference>
<evidence type="ECO:0000256" key="1">
    <source>
        <dbReference type="SAM" id="MobiDB-lite"/>
    </source>
</evidence>
<proteinExistence type="predicted"/>
<accession>A0AAW0HUK0</accession>
<reference evidence="2 3" key="1">
    <citation type="journal article" date="2023" name="bioRxiv">
        <title>Conserved and derived expression patterns and positive selection on dental genes reveal complex evolutionary context of ever-growing rodent molars.</title>
        <authorList>
            <person name="Calamari Z.T."/>
            <person name="Song A."/>
            <person name="Cohen E."/>
            <person name="Akter M."/>
            <person name="Roy R.D."/>
            <person name="Hallikas O."/>
            <person name="Christensen M.M."/>
            <person name="Li P."/>
            <person name="Marangoni P."/>
            <person name="Jernvall J."/>
            <person name="Klein O.D."/>
        </authorList>
    </citation>
    <scope>NUCLEOTIDE SEQUENCE [LARGE SCALE GENOMIC DNA]</scope>
    <source>
        <strain evidence="2">V071</strain>
    </source>
</reference>
<protein>
    <submittedName>
        <fullName evidence="2">Uncharacterized protein</fullName>
    </submittedName>
</protein>
<keyword evidence="3" id="KW-1185">Reference proteome</keyword>
<comment type="caution">
    <text evidence="2">The sequence shown here is derived from an EMBL/GenBank/DDBJ whole genome shotgun (WGS) entry which is preliminary data.</text>
</comment>
<evidence type="ECO:0000313" key="2">
    <source>
        <dbReference type="EMBL" id="KAK7805826.1"/>
    </source>
</evidence>
<feature type="region of interest" description="Disordered" evidence="1">
    <location>
        <begin position="1"/>
        <end position="39"/>
    </location>
</feature>
<dbReference type="EMBL" id="JBBHLL010000326">
    <property type="protein sequence ID" value="KAK7805826.1"/>
    <property type="molecule type" value="Genomic_DNA"/>
</dbReference>
<organism evidence="2 3">
    <name type="scientific">Myodes glareolus</name>
    <name type="common">Bank vole</name>
    <name type="synonym">Clethrionomys glareolus</name>
    <dbReference type="NCBI Taxonomy" id="447135"/>
    <lineage>
        <taxon>Eukaryota</taxon>
        <taxon>Metazoa</taxon>
        <taxon>Chordata</taxon>
        <taxon>Craniata</taxon>
        <taxon>Vertebrata</taxon>
        <taxon>Euteleostomi</taxon>
        <taxon>Mammalia</taxon>
        <taxon>Eutheria</taxon>
        <taxon>Euarchontoglires</taxon>
        <taxon>Glires</taxon>
        <taxon>Rodentia</taxon>
        <taxon>Myomorpha</taxon>
        <taxon>Muroidea</taxon>
        <taxon>Cricetidae</taxon>
        <taxon>Arvicolinae</taxon>
        <taxon>Myodes</taxon>
    </lineage>
</organism>
<feature type="non-terminal residue" evidence="2">
    <location>
        <position position="1"/>
    </location>
</feature>
<dbReference type="AlphaFoldDB" id="A0AAW0HUK0"/>